<keyword evidence="3" id="KW-0456">Lyase</keyword>
<dbReference type="Pfam" id="PF03328">
    <property type="entry name" value="HpcH_HpaI"/>
    <property type="match status" value="1"/>
</dbReference>
<dbReference type="PANTHER" id="PTHR30502">
    <property type="entry name" value="2-KETO-3-DEOXY-L-RHAMNONATE ALDOLASE"/>
    <property type="match status" value="1"/>
</dbReference>
<dbReference type="EMBL" id="WPHG01000003">
    <property type="protein sequence ID" value="MVA98678.1"/>
    <property type="molecule type" value="Genomic_DNA"/>
</dbReference>
<dbReference type="SUPFAM" id="SSF51621">
    <property type="entry name" value="Phosphoenolpyruvate/pyruvate domain"/>
    <property type="match status" value="1"/>
</dbReference>
<comment type="caution">
    <text evidence="5">The sequence shown here is derived from an EMBL/GenBank/DDBJ whole genome shotgun (WGS) entry which is preliminary data.</text>
</comment>
<evidence type="ECO:0000256" key="1">
    <source>
        <dbReference type="ARBA" id="ARBA00005568"/>
    </source>
</evidence>
<keyword evidence="6" id="KW-1185">Reference proteome</keyword>
<keyword evidence="2" id="KW-0479">Metal-binding</keyword>
<name>A0A844QKV0_9HYPH</name>
<evidence type="ECO:0000313" key="5">
    <source>
        <dbReference type="EMBL" id="MVA98678.1"/>
    </source>
</evidence>
<dbReference type="GO" id="GO:0005737">
    <property type="term" value="C:cytoplasm"/>
    <property type="evidence" value="ECO:0007669"/>
    <property type="project" value="TreeGrafter"/>
</dbReference>
<dbReference type="Gene3D" id="3.20.20.60">
    <property type="entry name" value="Phosphoenolpyruvate-binding domains"/>
    <property type="match status" value="1"/>
</dbReference>
<protein>
    <recommendedName>
        <fullName evidence="4">HpcH/HpaI aldolase/citrate lyase domain-containing protein</fullName>
    </recommendedName>
</protein>
<reference evidence="5 6" key="1">
    <citation type="submission" date="2019-12" db="EMBL/GenBank/DDBJ databases">
        <title>Nitratireductor arenosus sp. nov., Isolated from sea sand, Jeju island, South Korea.</title>
        <authorList>
            <person name="Kim W."/>
        </authorList>
    </citation>
    <scope>NUCLEOTIDE SEQUENCE [LARGE SCALE GENOMIC DNA]</scope>
    <source>
        <strain evidence="5 6">CAU 1489</strain>
    </source>
</reference>
<dbReference type="GO" id="GO:0046872">
    <property type="term" value="F:metal ion binding"/>
    <property type="evidence" value="ECO:0007669"/>
    <property type="project" value="UniProtKB-KW"/>
</dbReference>
<sequence length="281" mass="29993">MRPAIMLIPSQEEVAMSDKSPHARSRNPFRRALSQDRPLLGIWSMLNSSNAVEGLSECGFDWVLIDGEHSPVTLPDAISHLRAAKGADIVPIVRISWNEPMLIKQYLDAGATTLMLPYVQSAAEAEAAVAAMHYPPRGTRGVAAMHRASRYGTDKTYLAEAGDAVALIVQIETQQALDNLEAIAGVEGVDGVFFGPGDLAATMGYLGKPAEPAVIDAIVNGHARLKDMPVKVGVLAPNPELAERFVRHGFDFVSVANDAAVLFTGAAALASRFQAVRAEGR</sequence>
<accession>A0A844QKV0</accession>
<feature type="domain" description="HpcH/HpaI aldolase/citrate lyase" evidence="4">
    <location>
        <begin position="41"/>
        <end position="261"/>
    </location>
</feature>
<evidence type="ECO:0000256" key="2">
    <source>
        <dbReference type="ARBA" id="ARBA00022723"/>
    </source>
</evidence>
<dbReference type="InterPro" id="IPR015813">
    <property type="entry name" value="Pyrv/PenolPyrv_kinase-like_dom"/>
</dbReference>
<dbReference type="GO" id="GO:0016832">
    <property type="term" value="F:aldehyde-lyase activity"/>
    <property type="evidence" value="ECO:0007669"/>
    <property type="project" value="TreeGrafter"/>
</dbReference>
<dbReference type="AlphaFoldDB" id="A0A844QKV0"/>
<comment type="similarity">
    <text evidence="1">Belongs to the HpcH/HpaI aldolase family.</text>
</comment>
<dbReference type="PANTHER" id="PTHR30502:SF0">
    <property type="entry name" value="PHOSPHOENOLPYRUVATE CARBOXYLASE FAMILY PROTEIN"/>
    <property type="match status" value="1"/>
</dbReference>
<evidence type="ECO:0000313" key="6">
    <source>
        <dbReference type="Proteomes" id="UP000463224"/>
    </source>
</evidence>
<dbReference type="Proteomes" id="UP000463224">
    <property type="component" value="Unassembled WGS sequence"/>
</dbReference>
<evidence type="ECO:0000259" key="4">
    <source>
        <dbReference type="Pfam" id="PF03328"/>
    </source>
</evidence>
<dbReference type="InterPro" id="IPR040442">
    <property type="entry name" value="Pyrv_kinase-like_dom_sf"/>
</dbReference>
<dbReference type="InterPro" id="IPR050251">
    <property type="entry name" value="HpcH-HpaI_aldolase"/>
</dbReference>
<dbReference type="InterPro" id="IPR005000">
    <property type="entry name" value="Aldolase/citrate-lyase_domain"/>
</dbReference>
<evidence type="ECO:0000256" key="3">
    <source>
        <dbReference type="ARBA" id="ARBA00023239"/>
    </source>
</evidence>
<organism evidence="5 6">
    <name type="scientific">Nitratireductor arenosus</name>
    <dbReference type="NCBI Taxonomy" id="2682096"/>
    <lineage>
        <taxon>Bacteria</taxon>
        <taxon>Pseudomonadati</taxon>
        <taxon>Pseudomonadota</taxon>
        <taxon>Alphaproteobacteria</taxon>
        <taxon>Hyphomicrobiales</taxon>
        <taxon>Phyllobacteriaceae</taxon>
        <taxon>Nitratireductor</taxon>
    </lineage>
</organism>
<proteinExistence type="inferred from homology"/>
<gene>
    <name evidence="5" type="ORF">GN330_15635</name>
</gene>